<dbReference type="SUPFAM" id="SSF48371">
    <property type="entry name" value="ARM repeat"/>
    <property type="match status" value="2"/>
</dbReference>
<feature type="region of interest" description="Disordered" evidence="15">
    <location>
        <begin position="506"/>
        <end position="611"/>
    </location>
</feature>
<dbReference type="InterPro" id="IPR034085">
    <property type="entry name" value="TOG"/>
</dbReference>
<feature type="region of interest" description="Disordered" evidence="15">
    <location>
        <begin position="1461"/>
        <end position="1508"/>
    </location>
</feature>
<reference evidence="17" key="1">
    <citation type="submission" date="2020-12" db="EMBL/GenBank/DDBJ databases">
        <title>Metabolic potential, ecology and presence of endohyphal bacteria is reflected in genomic diversity of Mucoromycotina.</title>
        <authorList>
            <person name="Muszewska A."/>
            <person name="Okrasinska A."/>
            <person name="Steczkiewicz K."/>
            <person name="Drgas O."/>
            <person name="Orlowska M."/>
            <person name="Perlinska-Lenart U."/>
            <person name="Aleksandrzak-Piekarczyk T."/>
            <person name="Szatraj K."/>
            <person name="Zielenkiewicz U."/>
            <person name="Pilsyk S."/>
            <person name="Malc E."/>
            <person name="Mieczkowski P."/>
            <person name="Kruszewska J.S."/>
            <person name="Biernat P."/>
            <person name="Pawlowska J."/>
        </authorList>
    </citation>
    <scope>NUCLEOTIDE SEQUENCE</scope>
    <source>
        <strain evidence="17">WA0000051536</strain>
    </source>
</reference>
<evidence type="ECO:0000256" key="5">
    <source>
        <dbReference type="ARBA" id="ARBA00022490"/>
    </source>
</evidence>
<evidence type="ECO:0000256" key="7">
    <source>
        <dbReference type="ARBA" id="ARBA00022737"/>
    </source>
</evidence>
<evidence type="ECO:0000256" key="8">
    <source>
        <dbReference type="ARBA" id="ARBA00022776"/>
    </source>
</evidence>
<feature type="non-terminal residue" evidence="17">
    <location>
        <position position="1"/>
    </location>
</feature>
<dbReference type="Pfam" id="PF21041">
    <property type="entry name" value="XMAP215_CLASP_TOG"/>
    <property type="match status" value="3"/>
</dbReference>
<dbReference type="PROSITE" id="PS50077">
    <property type="entry name" value="HEAT_REPEAT"/>
    <property type="match status" value="2"/>
</dbReference>
<dbReference type="Gene3D" id="1.25.10.10">
    <property type="entry name" value="Leucine-rich Repeat Variant"/>
    <property type="match status" value="5"/>
</dbReference>
<feature type="region of interest" description="Disordered" evidence="15">
    <location>
        <begin position="840"/>
        <end position="859"/>
    </location>
</feature>
<keyword evidence="8" id="KW-0498">Mitosis</keyword>
<dbReference type="GO" id="GO:0051301">
    <property type="term" value="P:cell division"/>
    <property type="evidence" value="ECO:0007669"/>
    <property type="project" value="UniProtKB-KW"/>
</dbReference>
<dbReference type="GO" id="GO:0000922">
    <property type="term" value="C:spindle pole"/>
    <property type="evidence" value="ECO:0007669"/>
    <property type="project" value="UniProtKB-SubCell"/>
</dbReference>
<gene>
    <name evidence="17" type="ORF">INT44_002144</name>
</gene>
<evidence type="ECO:0000256" key="10">
    <source>
        <dbReference type="ARBA" id="ARBA00023212"/>
    </source>
</evidence>
<dbReference type="InterPro" id="IPR048491">
    <property type="entry name" value="XMAP215_CLASP_TOG"/>
</dbReference>
<keyword evidence="11" id="KW-0131">Cell cycle</keyword>
<dbReference type="FunFam" id="1.25.10.10:FF:000050">
    <property type="entry name" value="Cytoskeleton-associated protein 5 isoform X1"/>
    <property type="match status" value="1"/>
</dbReference>
<feature type="compositionally biased region" description="Polar residues" evidence="15">
    <location>
        <begin position="1859"/>
        <end position="1874"/>
    </location>
</feature>
<evidence type="ECO:0000256" key="4">
    <source>
        <dbReference type="ARBA" id="ARBA00022454"/>
    </source>
</evidence>
<dbReference type="GO" id="GO:0005881">
    <property type="term" value="C:cytoplasmic microtubule"/>
    <property type="evidence" value="ECO:0007669"/>
    <property type="project" value="UniProtKB-ARBA"/>
</dbReference>
<feature type="domain" description="TOG" evidence="16">
    <location>
        <begin position="613"/>
        <end position="845"/>
    </location>
</feature>
<feature type="region of interest" description="Disordered" evidence="15">
    <location>
        <begin position="246"/>
        <end position="272"/>
    </location>
</feature>
<protein>
    <recommendedName>
        <fullName evidence="16">TOG domain-containing protein</fullName>
    </recommendedName>
</protein>
<keyword evidence="7" id="KW-0677">Repeat</keyword>
<feature type="compositionally biased region" description="Low complexity" evidence="15">
    <location>
        <begin position="1832"/>
        <end position="1843"/>
    </location>
</feature>
<feature type="repeat" description="HEAT" evidence="14">
    <location>
        <begin position="445"/>
        <end position="483"/>
    </location>
</feature>
<evidence type="ECO:0000313" key="18">
    <source>
        <dbReference type="Proteomes" id="UP000612746"/>
    </source>
</evidence>
<feature type="region of interest" description="Disordered" evidence="15">
    <location>
        <begin position="2001"/>
        <end position="2037"/>
    </location>
</feature>
<keyword evidence="18" id="KW-1185">Reference proteome</keyword>
<dbReference type="GO" id="GO:0000776">
    <property type="term" value="C:kinetochore"/>
    <property type="evidence" value="ECO:0007669"/>
    <property type="project" value="UniProtKB-KW"/>
</dbReference>
<evidence type="ECO:0000256" key="2">
    <source>
        <dbReference type="ARBA" id="ARBA00004629"/>
    </source>
</evidence>
<evidence type="ECO:0000256" key="1">
    <source>
        <dbReference type="ARBA" id="ARBA00004300"/>
    </source>
</evidence>
<dbReference type="GO" id="GO:0000022">
    <property type="term" value="P:mitotic spindle elongation"/>
    <property type="evidence" value="ECO:0007669"/>
    <property type="project" value="UniProtKB-ARBA"/>
</dbReference>
<feature type="compositionally biased region" description="Low complexity" evidence="15">
    <location>
        <begin position="1092"/>
        <end position="1107"/>
    </location>
</feature>
<evidence type="ECO:0000256" key="13">
    <source>
        <dbReference type="ARBA" id="ARBA00025722"/>
    </source>
</evidence>
<feature type="compositionally biased region" description="Low complexity" evidence="15">
    <location>
        <begin position="1149"/>
        <end position="1169"/>
    </location>
</feature>
<feature type="compositionally biased region" description="Basic and acidic residues" evidence="15">
    <location>
        <begin position="1108"/>
        <end position="1127"/>
    </location>
</feature>
<dbReference type="FunFam" id="1.25.10.10:FF:000068">
    <property type="entry name" value="cytoskeleton-associated protein 5 isoform X1"/>
    <property type="match status" value="1"/>
</dbReference>
<keyword evidence="9" id="KW-0995">Kinetochore</keyword>
<dbReference type="FunFam" id="1.25.10.10:FF:000063">
    <property type="entry name" value="Putative cytoskeleton-associated protein 5"/>
    <property type="match status" value="1"/>
</dbReference>
<dbReference type="InterPro" id="IPR021133">
    <property type="entry name" value="HEAT_type_2"/>
</dbReference>
<dbReference type="InterPro" id="IPR045110">
    <property type="entry name" value="XMAP215"/>
</dbReference>
<organism evidence="17 18">
    <name type="scientific">Umbelopsis vinacea</name>
    <dbReference type="NCBI Taxonomy" id="44442"/>
    <lineage>
        <taxon>Eukaryota</taxon>
        <taxon>Fungi</taxon>
        <taxon>Fungi incertae sedis</taxon>
        <taxon>Mucoromycota</taxon>
        <taxon>Mucoromycotina</taxon>
        <taxon>Umbelopsidomycetes</taxon>
        <taxon>Umbelopsidales</taxon>
        <taxon>Umbelopsidaceae</taxon>
        <taxon>Umbelopsis</taxon>
    </lineage>
</organism>
<comment type="caution">
    <text evidence="17">The sequence shown here is derived from an EMBL/GenBank/DDBJ whole genome shotgun (WGS) entry which is preliminary data.</text>
</comment>
<dbReference type="GO" id="GO:1990571">
    <property type="term" value="P:meiotic centromere clustering"/>
    <property type="evidence" value="ECO:0007669"/>
    <property type="project" value="UniProtKB-ARBA"/>
</dbReference>
<dbReference type="GO" id="GO:0061863">
    <property type="term" value="F:microtubule plus end polymerase"/>
    <property type="evidence" value="ECO:0007669"/>
    <property type="project" value="InterPro"/>
</dbReference>
<dbReference type="InterPro" id="IPR011989">
    <property type="entry name" value="ARM-like"/>
</dbReference>
<feature type="domain" description="TOG" evidence="16">
    <location>
        <begin position="1228"/>
        <end position="1457"/>
    </location>
</feature>
<comment type="subcellular location">
    <subcellularLocation>
        <location evidence="2">Chromosome</location>
        <location evidence="2">Centromere</location>
        <location evidence="2">Kinetochore</location>
    </subcellularLocation>
    <subcellularLocation>
        <location evidence="1">Cytoplasm</location>
        <location evidence="1">Cytoskeleton</location>
        <location evidence="1">Microtubule organizing center</location>
        <location evidence="1">Centrosome</location>
    </subcellularLocation>
    <subcellularLocation>
        <location evidence="3">Cytoplasm</location>
        <location evidence="3">Cytoskeleton</location>
        <location evidence="3">Spindle pole</location>
    </subcellularLocation>
</comment>
<dbReference type="GO" id="GO:0044732">
    <property type="term" value="C:mitotic spindle pole body"/>
    <property type="evidence" value="ECO:0007669"/>
    <property type="project" value="UniProtKB-ARBA"/>
</dbReference>
<feature type="domain" description="TOG" evidence="16">
    <location>
        <begin position="276"/>
        <end position="508"/>
    </location>
</feature>
<evidence type="ECO:0000313" key="17">
    <source>
        <dbReference type="EMBL" id="KAG2185353.1"/>
    </source>
</evidence>
<dbReference type="FunFam" id="1.25.10.10:FF:000019">
    <property type="entry name" value="Cytoskeleton-associated protein 5"/>
    <property type="match status" value="1"/>
</dbReference>
<dbReference type="SMART" id="SM01349">
    <property type="entry name" value="TOG"/>
    <property type="match status" value="5"/>
</dbReference>
<feature type="repeat" description="HEAT" evidence="14">
    <location>
        <begin position="1031"/>
        <end position="1069"/>
    </location>
</feature>
<dbReference type="InterPro" id="IPR016024">
    <property type="entry name" value="ARM-type_fold"/>
</dbReference>
<name>A0A8H7Q4X2_9FUNG</name>
<dbReference type="GO" id="GO:0030951">
    <property type="term" value="P:establishment or maintenance of microtubule cytoskeleton polarity"/>
    <property type="evidence" value="ECO:0007669"/>
    <property type="project" value="InterPro"/>
</dbReference>
<dbReference type="PANTHER" id="PTHR12609">
    <property type="entry name" value="MICROTUBULE ASSOCIATED PROTEIN XMAP215"/>
    <property type="match status" value="1"/>
</dbReference>
<dbReference type="GO" id="GO:1990498">
    <property type="term" value="C:mitotic spindle microtubule"/>
    <property type="evidence" value="ECO:0007669"/>
    <property type="project" value="UniProtKB-ARBA"/>
</dbReference>
<keyword evidence="10" id="KW-0206">Cytoskeleton</keyword>
<evidence type="ECO:0000256" key="15">
    <source>
        <dbReference type="SAM" id="MobiDB-lite"/>
    </source>
</evidence>
<sequence length="2133" mass="233817">LPVHRNNSMEEQQEDFKSLPIIDRLSHKVWKARVSAYEELVSQFRISDKPSDFYQYEPHLKKMVTDANAVAQEAGLNAVLHYVENAPSAANTRDVVIPALVEKCFGAAKAGTKAKANDIILMYAEVDVADPVVELVIPGMNAKQPKAVAQTVVTLKELVRQFGVKTVNPKPILKIIPKLFGHADKTVRAEASTLTIELYRWIGPAVNQFLSELKPVQIKELEESFAQLPQEKAVPERLLRSQQALVQSEPAENEEDVEMDEGGDAPEEEDDTNALDLADPVDILSKVSPNFFELLVSKKWQERKEALEELLNAAKTPKIADRDYSELLSGLAKRINDSNVLLGALAANCIEAIANGLRQGFHRYKATVTPPLIDKLKERKPQVLEQLCNALDAVLAVSPFEEIVEDISTGAKHKNPQVRAQCIKLLTVRLTKIRQPPSKGEMKALAELMLKTIDDADSATREYSAEGLGTLAKVVGEKALAPFTEKLDDIKAAKVKEACDKAVVKAKPAGPPKPAAKAPPPAAIKRAVKPKVAAPAKPAPTDMAVDDDYELPRQPSPPKRKPPPRAIAGASAPKKPALSSLSRTAAPSAAASAGPKKAAKLPASAPEEPVRYRFSPEDAEERIGEYVPENILSEISDSQWKIRLAAMEALYEHIEKQDPSSIEPEIIIRVLSKKPGWKEMNFQVMGKLFNTMQLLANNSKFTKACAAIGIPGLTEKLGDIKLKKHAGDCLVAFAEKTSLQFVLSQAYPMWKKQKSPKVLADSLTWLHSAIMEFGIRGLQIRDVIDFLKFALTNTNASVRTSAVLALGALRIYIGPEVKSFVQDVSPALLATIEAEFDKVASMEPPQPTKGAADDDGGGGSSDAIESLFPRVDISSQLSKVAAECNDSNWKTRKEGLEKTLGIINDANKRIKPSLGDFPAVLKARLNDSNKNLTIMTLEITGLLATSMGKPFDRYVKTVASPVISVLTDNKANVRAAGVATLVNLQSTCGLESLVAAIATGLSSDSPSLRKDLLTWLDETLKEGATADLSPLIPGILSCLQDRNAEVRKAAQACLPFVITSAGYDHVMMKVTDLKAAQRQTVMPFIEAAKGLAKSSNPSSAAPSSAASHKSESRRMADTSEPAEEKTVLPKPRLMLKKKPVAAGVRSVGSTPSSRSPAQSAAMSPAASSAGEDTSAPILTSDNGPKLVRAKKENRWQFDNPRPDLLESLRSQIGNNFGQGVIKLMFSKSQHAERDFLSAINVLDECIADSEVSSNKYGIDFTEMKQRYVANADLVFKYLTIRFFDTSTSMLIKCLDLTEHLVAVMEEEGYHLSEYEAISFLPFLINKIGDPKETMRARIRSILMAMCRIYPGSKMFNHLLDVTASSKNAKTRAECLEEVGALIQRNGISVMLPQKSLPIIASHISDRDAGVRNAALGAVAQAYTLIGDPVYKYVGRLSEKDKSMVEERLKRTKTNVSAVPVAPKRAPVPQEIQAEPPHVPSELPRPSRLSLNKSKMSLPRPRPSVVRQEVEPMDEVIHEPERELMRPPVQSYIPEQRAMQSPPRVAQISPERNEYVMDFLITQITSGDPHPSIDALKKLDKILSTQPEMVIPDVDPLVNAITLQVRLAFSALDGRSAPLTRLCKHLVNALVLLFSNRQLASHVSQDALHRLLQELAHRLLDVDMLSVETGPQLSKALNVAMVKVLEFSDRNASISALLAILVNCAADLRPGDSTTCKEARFTELIMKCLWKLSKTIQEHMRNGSLNPDQLLLDINNFFVTTPPTEWKHRAAEHVPFGEMPLRTAKTLILELITGLGDSVFDHLTLIDDPQRSCVYPYLHHMLQARRKKQEVDQQASHSSQAVSHAAEERVSEPPTKRASRPSSITSTNDLNNSRPASIAESAGSFEQPAAPPKPAAFVVPEESPTEAMEDIQHSPQPSDQTKDGSKTLSDLEMNNLLTQIFVKIGTRDQTKQGIVELYEFQKRHPHAETKVNAYLSQTGNYFQSYIRRGLNNLSAEDDSMKFRSNASNDTADASSVRTAETSSPRTSRPQSTVEDPVEIKQRLLRLQQKFGYRQEPDESDPSSGLNNIQKRASILSLVSTASPHFLSATGGILTQCSLQEPTQRAEPDRAQSVSALKERLARMKATLESSVAEP</sequence>
<proteinExistence type="inferred from homology"/>
<feature type="compositionally biased region" description="Low complexity" evidence="15">
    <location>
        <begin position="576"/>
        <end position="606"/>
    </location>
</feature>
<dbReference type="EMBL" id="JAEPRA010000005">
    <property type="protein sequence ID" value="KAG2185353.1"/>
    <property type="molecule type" value="Genomic_DNA"/>
</dbReference>
<feature type="compositionally biased region" description="Low complexity" evidence="15">
    <location>
        <begin position="530"/>
        <end position="540"/>
    </location>
</feature>
<feature type="compositionally biased region" description="Low complexity" evidence="15">
    <location>
        <begin position="2003"/>
        <end position="2031"/>
    </location>
</feature>
<evidence type="ECO:0000256" key="14">
    <source>
        <dbReference type="PROSITE-ProRule" id="PRU00103"/>
    </source>
</evidence>
<feature type="compositionally biased region" description="Pro residues" evidence="15">
    <location>
        <begin position="509"/>
        <end position="522"/>
    </location>
</feature>
<evidence type="ECO:0000256" key="11">
    <source>
        <dbReference type="ARBA" id="ARBA00023306"/>
    </source>
</evidence>
<feature type="region of interest" description="Disordered" evidence="15">
    <location>
        <begin position="1825"/>
        <end position="1926"/>
    </location>
</feature>
<keyword evidence="4" id="KW-0158">Chromosome</keyword>
<evidence type="ECO:0000256" key="9">
    <source>
        <dbReference type="ARBA" id="ARBA00022838"/>
    </source>
</evidence>
<dbReference type="GO" id="GO:0051315">
    <property type="term" value="P:attachment of mitotic spindle microtubules to kinetochore"/>
    <property type="evidence" value="ECO:0007669"/>
    <property type="project" value="UniProtKB-ARBA"/>
</dbReference>
<dbReference type="OrthoDB" id="205662at2759"/>
<feature type="compositionally biased region" description="Acidic residues" evidence="15">
    <location>
        <begin position="251"/>
        <end position="272"/>
    </location>
</feature>
<feature type="region of interest" description="Disordered" evidence="15">
    <location>
        <begin position="1091"/>
        <end position="1185"/>
    </location>
</feature>
<keyword evidence="6" id="KW-0132">Cell division</keyword>
<evidence type="ECO:0000256" key="12">
    <source>
        <dbReference type="ARBA" id="ARBA00023328"/>
    </source>
</evidence>
<feature type="compositionally biased region" description="Basic and acidic residues" evidence="15">
    <location>
        <begin position="1844"/>
        <end position="1854"/>
    </location>
</feature>
<comment type="similarity">
    <text evidence="13">Belongs to the TOG/XMAP215 family.</text>
</comment>
<evidence type="ECO:0000259" key="16">
    <source>
        <dbReference type="SMART" id="SM01349"/>
    </source>
</evidence>
<dbReference type="GO" id="GO:0099070">
    <property type="term" value="C:static microtubule bundle"/>
    <property type="evidence" value="ECO:0007669"/>
    <property type="project" value="UniProtKB-ARBA"/>
</dbReference>
<dbReference type="Proteomes" id="UP000612746">
    <property type="component" value="Unassembled WGS sequence"/>
</dbReference>
<evidence type="ECO:0000256" key="6">
    <source>
        <dbReference type="ARBA" id="ARBA00022618"/>
    </source>
</evidence>
<dbReference type="GO" id="GO:0051010">
    <property type="term" value="F:microtubule plus-end binding"/>
    <property type="evidence" value="ECO:0007669"/>
    <property type="project" value="InterPro"/>
</dbReference>
<accession>A0A8H7Q4X2</accession>
<keyword evidence="12" id="KW-0137">Centromere</keyword>
<feature type="domain" description="TOG" evidence="16">
    <location>
        <begin position="866"/>
        <end position="1094"/>
    </location>
</feature>
<evidence type="ECO:0000256" key="3">
    <source>
        <dbReference type="ARBA" id="ARBA00004647"/>
    </source>
</evidence>
<feature type="domain" description="TOG" evidence="16">
    <location>
        <begin position="7"/>
        <end position="234"/>
    </location>
</feature>
<keyword evidence="5" id="KW-0963">Cytoplasm</keyword>
<dbReference type="GO" id="GO:0046785">
    <property type="term" value="P:microtubule polymerization"/>
    <property type="evidence" value="ECO:0007669"/>
    <property type="project" value="InterPro"/>
</dbReference>